<feature type="transmembrane region" description="Helical" evidence="12">
    <location>
        <begin position="256"/>
        <end position="274"/>
    </location>
</feature>
<comment type="subcellular location">
    <subcellularLocation>
        <location evidence="1">Cell membrane</location>
        <topology evidence="1">Multi-pass membrane protein</topology>
    </subcellularLocation>
</comment>
<feature type="transmembrane region" description="Helical" evidence="12">
    <location>
        <begin position="97"/>
        <end position="123"/>
    </location>
</feature>
<keyword evidence="3" id="KW-0813">Transport</keyword>
<gene>
    <name evidence="13" type="ORF">FBUS_09215</name>
</gene>
<keyword evidence="5 12" id="KW-0812">Transmembrane</keyword>
<evidence type="ECO:0000313" key="13">
    <source>
        <dbReference type="EMBL" id="KAA0189025.1"/>
    </source>
</evidence>
<evidence type="ECO:0000256" key="7">
    <source>
        <dbReference type="ARBA" id="ARBA00023053"/>
    </source>
</evidence>
<feature type="transmembrane region" description="Helical" evidence="12">
    <location>
        <begin position="69"/>
        <end position="91"/>
    </location>
</feature>
<evidence type="ECO:0000256" key="8">
    <source>
        <dbReference type="ARBA" id="ARBA00023065"/>
    </source>
</evidence>
<dbReference type="EMBL" id="LUCM01008057">
    <property type="protein sequence ID" value="KAA0189025.1"/>
    <property type="molecule type" value="Genomic_DNA"/>
</dbReference>
<evidence type="ECO:0000256" key="11">
    <source>
        <dbReference type="RuleBase" id="RU362091"/>
    </source>
</evidence>
<dbReference type="NCBIfam" id="TIGR00813">
    <property type="entry name" value="sss"/>
    <property type="match status" value="1"/>
</dbReference>
<evidence type="ECO:0000256" key="5">
    <source>
        <dbReference type="ARBA" id="ARBA00022692"/>
    </source>
</evidence>
<evidence type="ECO:0000256" key="3">
    <source>
        <dbReference type="ARBA" id="ARBA00022448"/>
    </source>
</evidence>
<keyword evidence="9 12" id="KW-0472">Membrane</keyword>
<reference evidence="13" key="1">
    <citation type="submission" date="2019-05" db="EMBL/GenBank/DDBJ databases">
        <title>Annotation for the trematode Fasciolopsis buski.</title>
        <authorList>
            <person name="Choi Y.-J."/>
        </authorList>
    </citation>
    <scope>NUCLEOTIDE SEQUENCE</scope>
    <source>
        <strain evidence="13">HT</strain>
        <tissue evidence="13">Whole worm</tissue>
    </source>
</reference>
<dbReference type="Proteomes" id="UP000728185">
    <property type="component" value="Unassembled WGS sequence"/>
</dbReference>
<dbReference type="PROSITE" id="PS50283">
    <property type="entry name" value="NA_SOLUT_SYMP_3"/>
    <property type="match status" value="1"/>
</dbReference>
<accession>A0A8E0VH00</accession>
<evidence type="ECO:0000313" key="14">
    <source>
        <dbReference type="Proteomes" id="UP000728185"/>
    </source>
</evidence>
<dbReference type="InterPro" id="IPR051163">
    <property type="entry name" value="Sodium:Solute_Symporter_SSF"/>
</dbReference>
<feature type="transmembrane region" description="Helical" evidence="12">
    <location>
        <begin position="340"/>
        <end position="369"/>
    </location>
</feature>
<keyword evidence="6 12" id="KW-1133">Transmembrane helix</keyword>
<evidence type="ECO:0000256" key="10">
    <source>
        <dbReference type="ARBA" id="ARBA00023201"/>
    </source>
</evidence>
<feature type="transmembrane region" description="Helical" evidence="12">
    <location>
        <begin position="208"/>
        <end position="236"/>
    </location>
</feature>
<name>A0A8E0VH00_9TREM</name>
<dbReference type="GO" id="GO:0015293">
    <property type="term" value="F:symporter activity"/>
    <property type="evidence" value="ECO:0007669"/>
    <property type="project" value="TreeGrafter"/>
</dbReference>
<dbReference type="InterPro" id="IPR001734">
    <property type="entry name" value="Na/solute_symporter"/>
</dbReference>
<evidence type="ECO:0000256" key="6">
    <source>
        <dbReference type="ARBA" id="ARBA00022989"/>
    </source>
</evidence>
<keyword evidence="7" id="KW-0915">Sodium</keyword>
<feature type="transmembrane region" description="Helical" evidence="12">
    <location>
        <begin position="178"/>
        <end position="201"/>
    </location>
</feature>
<keyword evidence="14" id="KW-1185">Reference proteome</keyword>
<evidence type="ECO:0000256" key="12">
    <source>
        <dbReference type="SAM" id="Phobius"/>
    </source>
</evidence>
<dbReference type="OrthoDB" id="6132759at2759"/>
<evidence type="ECO:0000256" key="2">
    <source>
        <dbReference type="ARBA" id="ARBA00006434"/>
    </source>
</evidence>
<comment type="caution">
    <text evidence="13">The sequence shown here is derived from an EMBL/GenBank/DDBJ whole genome shotgun (WGS) entry which is preliminary data.</text>
</comment>
<feature type="transmembrane region" description="Helical" evidence="12">
    <location>
        <begin position="12"/>
        <end position="31"/>
    </location>
</feature>
<dbReference type="GO" id="GO:0006814">
    <property type="term" value="P:sodium ion transport"/>
    <property type="evidence" value="ECO:0007669"/>
    <property type="project" value="UniProtKB-KW"/>
</dbReference>
<dbReference type="GO" id="GO:0005886">
    <property type="term" value="C:plasma membrane"/>
    <property type="evidence" value="ECO:0007669"/>
    <property type="project" value="UniProtKB-SubCell"/>
</dbReference>
<feature type="transmembrane region" description="Helical" evidence="12">
    <location>
        <begin position="144"/>
        <end position="166"/>
    </location>
</feature>
<dbReference type="PANTHER" id="PTHR42985">
    <property type="entry name" value="SODIUM-COUPLED MONOCARBOXYLATE TRANSPORTER"/>
    <property type="match status" value="1"/>
</dbReference>
<organism evidence="13 14">
    <name type="scientific">Fasciolopsis buskii</name>
    <dbReference type="NCBI Taxonomy" id="27845"/>
    <lineage>
        <taxon>Eukaryota</taxon>
        <taxon>Metazoa</taxon>
        <taxon>Spiralia</taxon>
        <taxon>Lophotrochozoa</taxon>
        <taxon>Platyhelminthes</taxon>
        <taxon>Trematoda</taxon>
        <taxon>Digenea</taxon>
        <taxon>Plagiorchiida</taxon>
        <taxon>Echinostomata</taxon>
        <taxon>Echinostomatoidea</taxon>
        <taxon>Fasciolidae</taxon>
        <taxon>Fasciolopsis</taxon>
    </lineage>
</organism>
<feature type="transmembrane region" description="Helical" evidence="12">
    <location>
        <begin position="295"/>
        <end position="320"/>
    </location>
</feature>
<dbReference type="PANTHER" id="PTHR42985:SF2">
    <property type="entry name" value="SODIUM-DEPENDENT MULTIVITAMIN TRANSPORTER"/>
    <property type="match status" value="1"/>
</dbReference>
<evidence type="ECO:0000256" key="4">
    <source>
        <dbReference type="ARBA" id="ARBA00022475"/>
    </source>
</evidence>
<proteinExistence type="inferred from homology"/>
<dbReference type="Pfam" id="PF00474">
    <property type="entry name" value="SSF"/>
    <property type="match status" value="1"/>
</dbReference>
<evidence type="ECO:0000256" key="9">
    <source>
        <dbReference type="ARBA" id="ARBA00023136"/>
    </source>
</evidence>
<dbReference type="AlphaFoldDB" id="A0A8E0VH00"/>
<protein>
    <submittedName>
        <fullName evidence="13">Sodium-coupled monocarboxylate transporter</fullName>
    </submittedName>
</protein>
<dbReference type="Gene3D" id="1.20.1730.10">
    <property type="entry name" value="Sodium/glucose cotransporter"/>
    <property type="match status" value="1"/>
</dbReference>
<dbReference type="InterPro" id="IPR038377">
    <property type="entry name" value="Na/Glc_symporter_sf"/>
</dbReference>
<keyword evidence="10" id="KW-0739">Sodium transport</keyword>
<sequence>MERNQSFHWSDYLVFVFWLMIYSLVGIYHRYRSQINNFARRVLRRNTPQDKFQKSEVDDLFLSNRQLSLLPVVSSLMASFLSAVSLLGTTAESYLSGLQFICMIFAYFISFSITSEVYMPVFYKLRLSCAHEYLELRFGKTVRFGASVMFCLQMWVYIALALYAPALALSQVSGLPTWLSIVSTGTVATFYTALGGIRAVVWTDAVQLLVLTIGLLLIAILGIMQVGGIGQLWAVALEGKRLNSFSFDPNPFLRHTVWSLAFGGSGMVMSIFATNQTQVQRYLACRDILTARRAILLNIPFNTVFLAVQLLCGLVVYANFVGCDPLRAGQISRHDQLLPYFVMLIFENTPVIRGLFLSVIFAAALSLFLHPALLMLSFPCITTATSTVSSGVNSLANVWIEDLILPWLKIACGKSIRPRNKSFLAMALCELYSAIKLLNSISCLRNPFICCTLDV</sequence>
<keyword evidence="4" id="KW-1003">Cell membrane</keyword>
<keyword evidence="8" id="KW-0406">Ion transport</keyword>
<evidence type="ECO:0000256" key="1">
    <source>
        <dbReference type="ARBA" id="ARBA00004651"/>
    </source>
</evidence>
<comment type="similarity">
    <text evidence="2 11">Belongs to the sodium:solute symporter (SSF) (TC 2.A.21) family.</text>
</comment>